<keyword evidence="2" id="KW-1185">Reference proteome</keyword>
<evidence type="ECO:0000313" key="2">
    <source>
        <dbReference type="Proteomes" id="UP000242432"/>
    </source>
</evidence>
<accession>A0A1T4UZ88</accession>
<protein>
    <submittedName>
        <fullName evidence="1">Uncharacterized protein</fullName>
    </submittedName>
</protein>
<name>A0A1T4UZ88_9GAMM</name>
<dbReference type="RefSeq" id="WP_078927935.1">
    <property type="nucleotide sequence ID" value="NZ_FUXX01000003.1"/>
</dbReference>
<dbReference type="AlphaFoldDB" id="A0A1T4UZ88"/>
<dbReference type="Proteomes" id="UP000242432">
    <property type="component" value="Unassembled WGS sequence"/>
</dbReference>
<proteinExistence type="predicted"/>
<organism evidence="1 2">
    <name type="scientific">Succinivibrio dextrinosolvens DSM 3072</name>
    <dbReference type="NCBI Taxonomy" id="1123324"/>
    <lineage>
        <taxon>Bacteria</taxon>
        <taxon>Pseudomonadati</taxon>
        <taxon>Pseudomonadota</taxon>
        <taxon>Gammaproteobacteria</taxon>
        <taxon>Aeromonadales</taxon>
        <taxon>Succinivibrionaceae</taxon>
        <taxon>Succinivibrio</taxon>
    </lineage>
</organism>
<dbReference type="EMBL" id="FUXX01000003">
    <property type="protein sequence ID" value="SKA58020.1"/>
    <property type="molecule type" value="Genomic_DNA"/>
</dbReference>
<sequence>MQQYRENIYNLIVKVNKGVTDNAHEALKLISMLYACNQEIAKRINKTYRTDILEEDRISFVPFLEEFLEIINIEPQYLTFMLDEKSEYTEEQQNLIDQYNEKYNLLNELLKISATTATEDINSTATVDVNNFNETELAIYKFRCNLKNEGLKSDHFKESGVKFVNFKDDTWIGFATGSSKVLIAVRQNRRAKKCLIVYYVKKPFYKKLYQKKK</sequence>
<evidence type="ECO:0000313" key="1">
    <source>
        <dbReference type="EMBL" id="SKA58020.1"/>
    </source>
</evidence>
<gene>
    <name evidence="1" type="ORF">SAMN02745213_00317</name>
</gene>
<reference evidence="2" key="1">
    <citation type="submission" date="2017-02" db="EMBL/GenBank/DDBJ databases">
        <authorList>
            <person name="Varghese N."/>
            <person name="Submissions S."/>
        </authorList>
    </citation>
    <scope>NUCLEOTIDE SEQUENCE [LARGE SCALE GENOMIC DNA]</scope>
    <source>
        <strain evidence="2">DSM 3072</strain>
    </source>
</reference>